<evidence type="ECO:0000313" key="1">
    <source>
        <dbReference type="EMBL" id="AXQ66668.1"/>
    </source>
</evidence>
<organism evidence="1 2">
    <name type="scientific">Vibrio phage vB_VpS_PG07</name>
    <dbReference type="NCBI Taxonomy" id="2301664"/>
    <lineage>
        <taxon>Viruses</taxon>
        <taxon>Duplodnaviria</taxon>
        <taxon>Heunggongvirae</taxon>
        <taxon>Uroviricota</taxon>
        <taxon>Caudoviricetes</taxon>
        <taxon>Demerecviridae</taxon>
        <taxon>Pogseptimavirus</taxon>
        <taxon>Pogseptimavirus PG07</taxon>
    </lineage>
</organism>
<reference evidence="1 2" key="1">
    <citation type="submission" date="2018-07" db="EMBL/GenBank/DDBJ databases">
        <title>Sequencing of PG07.</title>
        <authorList>
            <person name="Ding T."/>
        </authorList>
    </citation>
    <scope>NUCLEOTIDE SEQUENCE [LARGE SCALE GENOMIC DNA]</scope>
</reference>
<protein>
    <recommendedName>
        <fullName evidence="3">SprT-like domain-containing protein</fullName>
    </recommendedName>
</protein>
<accession>A0A385E7F4</accession>
<dbReference type="KEGG" id="vg:54999393"/>
<proteinExistence type="predicted"/>
<dbReference type="GeneID" id="54999393"/>
<dbReference type="RefSeq" id="YP_009808490.1">
    <property type="nucleotide sequence ID" value="NC_048041.1"/>
</dbReference>
<evidence type="ECO:0000313" key="2">
    <source>
        <dbReference type="Proteomes" id="UP000263435"/>
    </source>
</evidence>
<sequence>MREKVNIYDFTTDVLEQELSNTSVVYLINHQPKMGCCARAREREKGLYILEFSQVESTKTAIIHEVAHVLLWALENKYNHGHGADYMRMYEYLENKYL</sequence>
<dbReference type="EMBL" id="MH645904">
    <property type="protein sequence ID" value="AXQ66668.1"/>
    <property type="molecule type" value="Genomic_DNA"/>
</dbReference>
<keyword evidence="2" id="KW-1185">Reference proteome</keyword>
<name>A0A385E7F4_9CAUD</name>
<dbReference type="Proteomes" id="UP000263435">
    <property type="component" value="Segment"/>
</dbReference>
<dbReference type="GO" id="GO:0006950">
    <property type="term" value="P:response to stress"/>
    <property type="evidence" value="ECO:0007669"/>
    <property type="project" value="UniProtKB-ARBA"/>
</dbReference>
<evidence type="ECO:0008006" key="3">
    <source>
        <dbReference type="Google" id="ProtNLM"/>
    </source>
</evidence>